<evidence type="ECO:0000313" key="2">
    <source>
        <dbReference type="Proteomes" id="UP000765509"/>
    </source>
</evidence>
<evidence type="ECO:0000313" key="1">
    <source>
        <dbReference type="EMBL" id="MBW0552234.1"/>
    </source>
</evidence>
<keyword evidence="2" id="KW-1185">Reference proteome</keyword>
<comment type="caution">
    <text evidence="1">The sequence shown here is derived from an EMBL/GenBank/DDBJ whole genome shotgun (WGS) entry which is preliminary data.</text>
</comment>
<sequence length="108" mass="11560">MPPTPPLYLCPHQSLRFCTPAAYNHYPPAAPSGYASNATLNPPYAFSHRPNPLLQLPSLCSLCPLDMPTLLQCCPPISALTAPYSSAPLPLTILTLPPCPQDMPPTPP</sequence>
<dbReference type="Proteomes" id="UP000765509">
    <property type="component" value="Unassembled WGS sequence"/>
</dbReference>
<name>A0A9Q3IYJ5_9BASI</name>
<dbReference type="EMBL" id="AVOT02058333">
    <property type="protein sequence ID" value="MBW0552234.1"/>
    <property type="molecule type" value="Genomic_DNA"/>
</dbReference>
<reference evidence="1" key="1">
    <citation type="submission" date="2021-03" db="EMBL/GenBank/DDBJ databases">
        <title>Draft genome sequence of rust myrtle Austropuccinia psidii MF-1, a brazilian biotype.</title>
        <authorList>
            <person name="Quecine M.C."/>
            <person name="Pachon D.M.R."/>
            <person name="Bonatelli M.L."/>
            <person name="Correr F.H."/>
            <person name="Franceschini L.M."/>
            <person name="Leite T.F."/>
            <person name="Margarido G.R.A."/>
            <person name="Almeida C.A."/>
            <person name="Ferrarezi J.A."/>
            <person name="Labate C.A."/>
        </authorList>
    </citation>
    <scope>NUCLEOTIDE SEQUENCE</scope>
    <source>
        <strain evidence="1">MF-1</strain>
    </source>
</reference>
<dbReference type="AlphaFoldDB" id="A0A9Q3IYJ5"/>
<gene>
    <name evidence="1" type="ORF">O181_091949</name>
</gene>
<accession>A0A9Q3IYJ5</accession>
<protein>
    <submittedName>
        <fullName evidence="1">Uncharacterized protein</fullName>
    </submittedName>
</protein>
<proteinExistence type="predicted"/>
<organism evidence="1 2">
    <name type="scientific">Austropuccinia psidii MF-1</name>
    <dbReference type="NCBI Taxonomy" id="1389203"/>
    <lineage>
        <taxon>Eukaryota</taxon>
        <taxon>Fungi</taxon>
        <taxon>Dikarya</taxon>
        <taxon>Basidiomycota</taxon>
        <taxon>Pucciniomycotina</taxon>
        <taxon>Pucciniomycetes</taxon>
        <taxon>Pucciniales</taxon>
        <taxon>Sphaerophragmiaceae</taxon>
        <taxon>Austropuccinia</taxon>
    </lineage>
</organism>